<feature type="repeat" description="PPR" evidence="2">
    <location>
        <begin position="406"/>
        <end position="436"/>
    </location>
</feature>
<dbReference type="Gramene" id="CDP12753">
    <property type="protein sequence ID" value="CDP12753"/>
    <property type="gene ID" value="GSCOC_T00037390001"/>
</dbReference>
<evidence type="ECO:0000313" key="4">
    <source>
        <dbReference type="Proteomes" id="UP000295252"/>
    </source>
</evidence>
<dbReference type="FunFam" id="1.25.40.10:FF:000351">
    <property type="entry name" value="Pentatricopeptide repeat-containing protein"/>
    <property type="match status" value="1"/>
</dbReference>
<dbReference type="NCBIfam" id="TIGR00756">
    <property type="entry name" value="PPR"/>
    <property type="match status" value="5"/>
</dbReference>
<dbReference type="InParanoid" id="A0A068UYR1"/>
<dbReference type="Gene3D" id="1.25.40.10">
    <property type="entry name" value="Tetratricopeptide repeat domain"/>
    <property type="match status" value="5"/>
</dbReference>
<gene>
    <name evidence="3" type="ORF">GSCOC_T00037390001</name>
</gene>
<dbReference type="OrthoDB" id="185373at2759"/>
<feature type="repeat" description="PPR" evidence="2">
    <location>
        <begin position="371"/>
        <end position="405"/>
    </location>
</feature>
<dbReference type="PANTHER" id="PTHR47926:SF357">
    <property type="entry name" value="PENTATRICOPEPTIDE REPEAT-CONTAINING PROTEIN"/>
    <property type="match status" value="1"/>
</dbReference>
<evidence type="ECO:0000256" key="2">
    <source>
        <dbReference type="PROSITE-ProRule" id="PRU00708"/>
    </source>
</evidence>
<evidence type="ECO:0000256" key="1">
    <source>
        <dbReference type="ARBA" id="ARBA00022737"/>
    </source>
</evidence>
<dbReference type="FunFam" id="1.25.40.10:FF:000090">
    <property type="entry name" value="Pentatricopeptide repeat-containing protein, chloroplastic"/>
    <property type="match status" value="1"/>
</dbReference>
<accession>A0A068UYR1</accession>
<dbReference type="InterPro" id="IPR046848">
    <property type="entry name" value="E_motif"/>
</dbReference>
<organism evidence="3 4">
    <name type="scientific">Coffea canephora</name>
    <name type="common">Robusta coffee</name>
    <dbReference type="NCBI Taxonomy" id="49390"/>
    <lineage>
        <taxon>Eukaryota</taxon>
        <taxon>Viridiplantae</taxon>
        <taxon>Streptophyta</taxon>
        <taxon>Embryophyta</taxon>
        <taxon>Tracheophyta</taxon>
        <taxon>Spermatophyta</taxon>
        <taxon>Magnoliopsida</taxon>
        <taxon>eudicotyledons</taxon>
        <taxon>Gunneridae</taxon>
        <taxon>Pentapetalae</taxon>
        <taxon>asterids</taxon>
        <taxon>lamiids</taxon>
        <taxon>Gentianales</taxon>
        <taxon>Rubiaceae</taxon>
        <taxon>Ixoroideae</taxon>
        <taxon>Gardenieae complex</taxon>
        <taxon>Bertiereae - Coffeeae clade</taxon>
        <taxon>Coffeeae</taxon>
        <taxon>Coffea</taxon>
    </lineage>
</organism>
<dbReference type="GO" id="GO:0003723">
    <property type="term" value="F:RNA binding"/>
    <property type="evidence" value="ECO:0007669"/>
    <property type="project" value="InterPro"/>
</dbReference>
<proteinExistence type="predicted"/>
<reference evidence="4" key="1">
    <citation type="journal article" date="2014" name="Science">
        <title>The coffee genome provides insight into the convergent evolution of caffeine biosynthesis.</title>
        <authorList>
            <person name="Denoeud F."/>
            <person name="Carretero-Paulet L."/>
            <person name="Dereeper A."/>
            <person name="Droc G."/>
            <person name="Guyot R."/>
            <person name="Pietrella M."/>
            <person name="Zheng C."/>
            <person name="Alberti A."/>
            <person name="Anthony F."/>
            <person name="Aprea G."/>
            <person name="Aury J.M."/>
            <person name="Bento P."/>
            <person name="Bernard M."/>
            <person name="Bocs S."/>
            <person name="Campa C."/>
            <person name="Cenci A."/>
            <person name="Combes M.C."/>
            <person name="Crouzillat D."/>
            <person name="Da Silva C."/>
            <person name="Daddiego L."/>
            <person name="De Bellis F."/>
            <person name="Dussert S."/>
            <person name="Garsmeur O."/>
            <person name="Gayraud T."/>
            <person name="Guignon V."/>
            <person name="Jahn K."/>
            <person name="Jamilloux V."/>
            <person name="Joet T."/>
            <person name="Labadie K."/>
            <person name="Lan T."/>
            <person name="Leclercq J."/>
            <person name="Lepelley M."/>
            <person name="Leroy T."/>
            <person name="Li L.T."/>
            <person name="Librado P."/>
            <person name="Lopez L."/>
            <person name="Munoz A."/>
            <person name="Noel B."/>
            <person name="Pallavicini A."/>
            <person name="Perrotta G."/>
            <person name="Poncet V."/>
            <person name="Pot D."/>
            <person name="Priyono X."/>
            <person name="Rigoreau M."/>
            <person name="Rouard M."/>
            <person name="Rozas J."/>
            <person name="Tranchant-Dubreuil C."/>
            <person name="VanBuren R."/>
            <person name="Zhang Q."/>
            <person name="Andrade A.C."/>
            <person name="Argout X."/>
            <person name="Bertrand B."/>
            <person name="de Kochko A."/>
            <person name="Graziosi G."/>
            <person name="Henry R.J."/>
            <person name="Jayarama X."/>
            <person name="Ming R."/>
            <person name="Nagai C."/>
            <person name="Rounsley S."/>
            <person name="Sankoff D."/>
            <person name="Giuliano G."/>
            <person name="Albert V.A."/>
            <person name="Wincker P."/>
            <person name="Lashermes P."/>
        </authorList>
    </citation>
    <scope>NUCLEOTIDE SEQUENCE [LARGE SCALE GENOMIC DNA]</scope>
    <source>
        <strain evidence="4">cv. DH200-94</strain>
    </source>
</reference>
<keyword evidence="1" id="KW-0677">Repeat</keyword>
<dbReference type="FunCoup" id="A0A068UYR1">
    <property type="interactions" value="4"/>
</dbReference>
<evidence type="ECO:0008006" key="5">
    <source>
        <dbReference type="Google" id="ProtNLM"/>
    </source>
</evidence>
<dbReference type="Pfam" id="PF13041">
    <property type="entry name" value="PPR_2"/>
    <property type="match status" value="2"/>
</dbReference>
<dbReference type="OMA" id="GIHGFCL"/>
<dbReference type="InterPro" id="IPR002885">
    <property type="entry name" value="PPR_rpt"/>
</dbReference>
<dbReference type="EMBL" id="HG739154">
    <property type="protein sequence ID" value="CDP12753.1"/>
    <property type="molecule type" value="Genomic_DNA"/>
</dbReference>
<name>A0A068UYR1_COFCA</name>
<dbReference type="GO" id="GO:0005739">
    <property type="term" value="C:mitochondrion"/>
    <property type="evidence" value="ECO:0007669"/>
    <property type="project" value="GOC"/>
</dbReference>
<evidence type="ECO:0000313" key="3">
    <source>
        <dbReference type="EMBL" id="CDP12753.1"/>
    </source>
</evidence>
<dbReference type="InterPro" id="IPR011990">
    <property type="entry name" value="TPR-like_helical_dom_sf"/>
</dbReference>
<dbReference type="Pfam" id="PF20431">
    <property type="entry name" value="E_motif"/>
    <property type="match status" value="1"/>
</dbReference>
<keyword evidence="4" id="KW-1185">Reference proteome</keyword>
<dbReference type="PROSITE" id="PS51375">
    <property type="entry name" value="PPR"/>
    <property type="match status" value="5"/>
</dbReference>
<feature type="repeat" description="PPR" evidence="2">
    <location>
        <begin position="68"/>
        <end position="102"/>
    </location>
</feature>
<feature type="repeat" description="PPR" evidence="2">
    <location>
        <begin position="270"/>
        <end position="304"/>
    </location>
</feature>
<dbReference type="PhylomeDB" id="A0A068UYR1"/>
<dbReference type="PANTHER" id="PTHR47926">
    <property type="entry name" value="PENTATRICOPEPTIDE REPEAT-CONTAINING PROTEIN"/>
    <property type="match status" value="1"/>
</dbReference>
<dbReference type="AlphaFoldDB" id="A0A068UYR1"/>
<dbReference type="GO" id="GO:1900864">
    <property type="term" value="P:mitochondrial RNA modification"/>
    <property type="evidence" value="ECO:0007669"/>
    <property type="project" value="EnsemblPlants"/>
</dbReference>
<dbReference type="Pfam" id="PF01535">
    <property type="entry name" value="PPR"/>
    <property type="match status" value="4"/>
</dbReference>
<dbReference type="Proteomes" id="UP000295252">
    <property type="component" value="Chromosome VI"/>
</dbReference>
<protein>
    <recommendedName>
        <fullName evidence="5">Pentacotripeptide-repeat region of PRORP domain-containing protein</fullName>
    </recommendedName>
</protein>
<sequence length="550" mass="61288">MLIPFRALLSELSRPHHTLLRTQILHAFIIKTHLSRDPFYATRLVRLYAINNDLSSAHQLFDETPQRSIFLWNSIIRAYAKTHLFSDAFALFKRMLSLETSPDNFTFACILRACSEKADINGLEIVHGLGVVLGFGLDSVCCSALVSAYSKLGHLDKASRVFYGILEPDLVLWNSMISGYGCCGNWEKGMELFRKMRELGKCPDSYTVVGLSIGLTDPTLLRIGESVHGFCVKCNFGWIGHVNSVLVNMYSRLKCMDSAYKLFNSLLQPDLVTWSALITGFSQAEQHNLALDFFRKMNLEGRKPDHVLISSALAAAAQTAIVRPGCELHGYAIRHGCHSEVTVSSALIDMYAKCGYLGLGMKLFKSMPKKNIVSYNSIIACLGLYGFAAEAFKTFEEVLSEGIRPDESTFAALLGACCHSGLVDTGREYFRRMRDEFGILPKNEHYVHMVKLIGMAGELTEAFELVQSLQQPADSSIWGALLSCCNVHENYELAEVVAENLFKSKQTKNSYKVMLSNIYASDGRWDDVQKLRFDAEDLKGKIPGIAGLIV</sequence>
<feature type="repeat" description="PPR" evidence="2">
    <location>
        <begin position="169"/>
        <end position="203"/>
    </location>
</feature>
<dbReference type="InterPro" id="IPR046960">
    <property type="entry name" value="PPR_At4g14850-like_plant"/>
</dbReference>